<comment type="catalytic activity">
    <reaction evidence="13">
        <text>ATP + H2O = ADP + phosphate + H(+)</text>
        <dbReference type="Rhea" id="RHEA:13065"/>
        <dbReference type="ChEBI" id="CHEBI:15377"/>
        <dbReference type="ChEBI" id="CHEBI:15378"/>
        <dbReference type="ChEBI" id="CHEBI:30616"/>
        <dbReference type="ChEBI" id="CHEBI:43474"/>
        <dbReference type="ChEBI" id="CHEBI:456216"/>
        <dbReference type="EC" id="5.6.2.3"/>
    </reaction>
</comment>
<sequence>MDACGISCTVNVEELSPTGIVQKKTQHRNILLLLGRDEFREIVLKLQLSKKEIKYSIKEVVIHKKFIKDGKATIKLPETRIQFLISNCPPDKLVMFIKTLQTKLECLKQKGFISLRKKLLSDERKAFSEISPLTIKDLQEAQKIKTKQEETTKPQELNSKKRKRPDDDIQGKENAQVAKKALTCPPSLTVAAPVVLSKEQNMVLDIVLRGRNIFFTGSAGTGKSFLLKRIIGALPPHHTFATASTGVAACHIGGTTLHAFAGIGSGKAPLEQCIELASRKLITQQWKKCRHLIIDEISMVDGDFFDKLETVARVVKQCDQPFGGIQLIVCGDFLQLPPVTKDSEKRKFAFQSKSWKDVMHVNLELTEVRRQSDKRFIAILQNIRNGRCPEMVYSTLKATSQNNIQKDGILATKLCTHKEDVEQINIFHINKLPGDKKRFVGTDTDSAYTKQLNNVCPVPDILELKQGAQVMLAKNLDIQKGLVNGARGIITGFDKRSDGLPIVKFACGVEEIIKPVRWVMKVGGGVILCRKQVPLKLAWAISIHKSQGMSLDCVEISLSRVFEAGQAYVALSRARSLEGLRCVDFETSCVRANPEVLRFYHKLQLHQKMMQTTMDGYSKPGGTKFCDSY</sequence>
<dbReference type="AlphaFoldDB" id="A0AAN8QCI6"/>
<keyword evidence="19" id="KW-1185">Reference proteome</keyword>
<keyword evidence="3 13" id="KW-0378">Hydrolase</keyword>
<keyword evidence="1 13" id="KW-0547">Nucleotide-binding</keyword>
<evidence type="ECO:0000256" key="10">
    <source>
        <dbReference type="ARBA" id="ARBA00023235"/>
    </source>
</evidence>
<dbReference type="InterPro" id="IPR051055">
    <property type="entry name" value="PIF1_helicase"/>
</dbReference>
<comment type="caution">
    <text evidence="18">The sequence shown here is derived from an EMBL/GenBank/DDBJ whole genome shotgun (WGS) entry which is preliminary data.</text>
</comment>
<feature type="domain" description="PIF1/LRR1 pleckstrin homology" evidence="17">
    <location>
        <begin position="6"/>
        <end position="105"/>
    </location>
</feature>
<keyword evidence="11 13" id="KW-0539">Nucleus</keyword>
<dbReference type="InterPro" id="IPR057437">
    <property type="entry name" value="PIF1/LRR1_PH"/>
</dbReference>
<dbReference type="SUPFAM" id="SSF52540">
    <property type="entry name" value="P-loop containing nucleoside triphosphate hydrolases"/>
    <property type="match status" value="2"/>
</dbReference>
<evidence type="ECO:0000313" key="18">
    <source>
        <dbReference type="EMBL" id="KAK6188337.1"/>
    </source>
</evidence>
<dbReference type="GO" id="GO:0005634">
    <property type="term" value="C:nucleus"/>
    <property type="evidence" value="ECO:0007669"/>
    <property type="project" value="UniProtKB-SubCell"/>
</dbReference>
<evidence type="ECO:0000256" key="7">
    <source>
        <dbReference type="ARBA" id="ARBA00023128"/>
    </source>
</evidence>
<evidence type="ECO:0000259" key="16">
    <source>
        <dbReference type="Pfam" id="PF21530"/>
    </source>
</evidence>
<accession>A0AAN8QCI6</accession>
<feature type="binding site" evidence="13">
    <location>
        <begin position="217"/>
        <end position="224"/>
    </location>
    <ligand>
        <name>ATP</name>
        <dbReference type="ChEBI" id="CHEBI:30616"/>
    </ligand>
</feature>
<keyword evidence="4 13" id="KW-0347">Helicase</keyword>
<dbReference type="InterPro" id="IPR010285">
    <property type="entry name" value="DNA_helicase_pif1-like_DEAD"/>
</dbReference>
<dbReference type="Proteomes" id="UP001347796">
    <property type="component" value="Unassembled WGS sequence"/>
</dbReference>
<comment type="subcellular location">
    <subcellularLocation>
        <location evidence="13">Nucleus</location>
    </subcellularLocation>
    <subcellularLocation>
        <location evidence="13">Mitochondrion</location>
    </subcellularLocation>
</comment>
<evidence type="ECO:0000256" key="2">
    <source>
        <dbReference type="ARBA" id="ARBA00022763"/>
    </source>
</evidence>
<evidence type="ECO:0000256" key="1">
    <source>
        <dbReference type="ARBA" id="ARBA00022741"/>
    </source>
</evidence>
<dbReference type="InterPro" id="IPR049163">
    <property type="entry name" value="Pif1-like_2B_dom"/>
</dbReference>
<evidence type="ECO:0000259" key="15">
    <source>
        <dbReference type="Pfam" id="PF05970"/>
    </source>
</evidence>
<protein>
    <recommendedName>
        <fullName evidence="13">ATP-dependent DNA helicase PIF1</fullName>
        <ecNumber evidence="13">5.6.2.3</ecNumber>
    </recommendedName>
    <alternativeName>
        <fullName evidence="13">DNA 5'-3' helicase PIF1</fullName>
    </alternativeName>
    <alternativeName>
        <fullName evidence="13">DNA repair and recombination helicase PIF1</fullName>
    </alternativeName>
</protein>
<keyword evidence="5 13" id="KW-0067">ATP-binding</keyword>
<keyword evidence="10 13" id="KW-0413">Isomerase</keyword>
<feature type="domain" description="DNA helicase Pif1-like DEAD-box helicase" evidence="15">
    <location>
        <begin position="196"/>
        <end position="390"/>
    </location>
</feature>
<dbReference type="Pfam" id="PF05970">
    <property type="entry name" value="PIF1"/>
    <property type="match status" value="1"/>
</dbReference>
<evidence type="ECO:0000256" key="9">
    <source>
        <dbReference type="ARBA" id="ARBA00023204"/>
    </source>
</evidence>
<evidence type="ECO:0000256" key="8">
    <source>
        <dbReference type="ARBA" id="ARBA00023172"/>
    </source>
</evidence>
<evidence type="ECO:0000256" key="13">
    <source>
        <dbReference type="HAMAP-Rule" id="MF_03176"/>
    </source>
</evidence>
<evidence type="ECO:0000259" key="17">
    <source>
        <dbReference type="Pfam" id="PF25344"/>
    </source>
</evidence>
<dbReference type="GO" id="GO:0005739">
    <property type="term" value="C:mitochondrion"/>
    <property type="evidence" value="ECO:0007669"/>
    <property type="project" value="UniProtKB-SubCell"/>
</dbReference>
<reference evidence="18 19" key="1">
    <citation type="submission" date="2024-01" db="EMBL/GenBank/DDBJ databases">
        <title>The genome of the rayed Mediterranean limpet Patella caerulea (Linnaeus, 1758).</title>
        <authorList>
            <person name="Anh-Thu Weber A."/>
            <person name="Halstead-Nussloch G."/>
        </authorList>
    </citation>
    <scope>NUCLEOTIDE SEQUENCE [LARGE SCALE GENOMIC DNA]</scope>
    <source>
        <strain evidence="18">AATW-2023a</strain>
        <tissue evidence="18">Whole specimen</tissue>
    </source>
</reference>
<dbReference type="GO" id="GO:0000723">
    <property type="term" value="P:telomere maintenance"/>
    <property type="evidence" value="ECO:0007669"/>
    <property type="project" value="InterPro"/>
</dbReference>
<dbReference type="EMBL" id="JAZGQO010000003">
    <property type="protein sequence ID" value="KAK6188337.1"/>
    <property type="molecule type" value="Genomic_DNA"/>
</dbReference>
<keyword evidence="8 13" id="KW-0233">DNA recombination</keyword>
<evidence type="ECO:0000256" key="3">
    <source>
        <dbReference type="ARBA" id="ARBA00022801"/>
    </source>
</evidence>
<dbReference type="HAMAP" id="MF_03176">
    <property type="entry name" value="PIF1"/>
    <property type="match status" value="1"/>
</dbReference>
<comment type="caution">
    <text evidence="13">Lacks conserved residue(s) required for the propagation of feature annotation.</text>
</comment>
<dbReference type="InterPro" id="IPR048293">
    <property type="entry name" value="PIF1_RRM3_pfh1"/>
</dbReference>
<evidence type="ECO:0000256" key="6">
    <source>
        <dbReference type="ARBA" id="ARBA00023125"/>
    </source>
</evidence>
<keyword evidence="6 13" id="KW-0238">DNA-binding</keyword>
<dbReference type="GO" id="GO:0016787">
    <property type="term" value="F:hydrolase activity"/>
    <property type="evidence" value="ECO:0007669"/>
    <property type="project" value="UniProtKB-KW"/>
</dbReference>
<feature type="compositionally biased region" description="Basic and acidic residues" evidence="14">
    <location>
        <begin position="144"/>
        <end position="153"/>
    </location>
</feature>
<feature type="region of interest" description="Disordered" evidence="14">
    <location>
        <begin position="144"/>
        <end position="175"/>
    </location>
</feature>
<dbReference type="Pfam" id="PF21530">
    <property type="entry name" value="Pif1_2B_dom"/>
    <property type="match status" value="1"/>
</dbReference>
<dbReference type="PANTHER" id="PTHR47642:SF7">
    <property type="entry name" value="ATP-DEPENDENT DNA HELICASE PIF1"/>
    <property type="match status" value="1"/>
</dbReference>
<dbReference type="GO" id="GO:0043139">
    <property type="term" value="F:5'-3' DNA helicase activity"/>
    <property type="evidence" value="ECO:0007669"/>
    <property type="project" value="UniProtKB-UniRule"/>
</dbReference>
<dbReference type="GO" id="GO:0006310">
    <property type="term" value="P:DNA recombination"/>
    <property type="evidence" value="ECO:0007669"/>
    <property type="project" value="UniProtKB-UniRule"/>
</dbReference>
<dbReference type="CDD" id="cd18809">
    <property type="entry name" value="SF1_C_RecD"/>
    <property type="match status" value="1"/>
</dbReference>
<dbReference type="GO" id="GO:0006281">
    <property type="term" value="P:DNA repair"/>
    <property type="evidence" value="ECO:0007669"/>
    <property type="project" value="UniProtKB-UniRule"/>
</dbReference>
<comment type="subunit">
    <text evidence="12">Monomer. Interacts with telomerase.</text>
</comment>
<dbReference type="GO" id="GO:0003677">
    <property type="term" value="F:DNA binding"/>
    <property type="evidence" value="ECO:0007669"/>
    <property type="project" value="UniProtKB-KW"/>
</dbReference>
<evidence type="ECO:0000256" key="12">
    <source>
        <dbReference type="ARBA" id="ARBA00065873"/>
    </source>
</evidence>
<dbReference type="EC" id="5.6.2.3" evidence="13"/>
<keyword evidence="7 13" id="KW-0496">Mitochondrion</keyword>
<evidence type="ECO:0000256" key="11">
    <source>
        <dbReference type="ARBA" id="ARBA00023242"/>
    </source>
</evidence>
<comment type="similarity">
    <text evidence="13">Belongs to the helicase family. PIF1 subfamily.</text>
</comment>
<comment type="function">
    <text evidence="13">DNA-dependent ATPase and 5'-3' DNA helicase required for the maintenance of both mitochondrial and nuclear genome stability.</text>
</comment>
<evidence type="ECO:0000256" key="4">
    <source>
        <dbReference type="ARBA" id="ARBA00022806"/>
    </source>
</evidence>
<evidence type="ECO:0000256" key="14">
    <source>
        <dbReference type="SAM" id="MobiDB-lite"/>
    </source>
</evidence>
<gene>
    <name evidence="13" type="primary">PIF1</name>
    <name evidence="18" type="ORF">SNE40_004529</name>
</gene>
<feature type="domain" description="DNA helicase Pif1-like 2B" evidence="16">
    <location>
        <begin position="450"/>
        <end position="493"/>
    </location>
</feature>
<keyword evidence="2 13" id="KW-0227">DNA damage</keyword>
<evidence type="ECO:0000256" key="5">
    <source>
        <dbReference type="ARBA" id="ARBA00022840"/>
    </source>
</evidence>
<organism evidence="18 19">
    <name type="scientific">Patella caerulea</name>
    <name type="common">Rayed Mediterranean limpet</name>
    <dbReference type="NCBI Taxonomy" id="87958"/>
    <lineage>
        <taxon>Eukaryota</taxon>
        <taxon>Metazoa</taxon>
        <taxon>Spiralia</taxon>
        <taxon>Lophotrochozoa</taxon>
        <taxon>Mollusca</taxon>
        <taxon>Gastropoda</taxon>
        <taxon>Patellogastropoda</taxon>
        <taxon>Patelloidea</taxon>
        <taxon>Patellidae</taxon>
        <taxon>Patella</taxon>
    </lineage>
</organism>
<dbReference type="CDD" id="cd18037">
    <property type="entry name" value="DEXSc_Pif1_like"/>
    <property type="match status" value="1"/>
</dbReference>
<name>A0AAN8QCI6_PATCE</name>
<dbReference type="FunFam" id="3.40.50.300:FF:003367">
    <property type="entry name" value="ATP-dependent DNA helicase PIF1"/>
    <property type="match status" value="1"/>
</dbReference>
<dbReference type="PANTHER" id="PTHR47642">
    <property type="entry name" value="ATP-DEPENDENT DNA HELICASE"/>
    <property type="match status" value="1"/>
</dbReference>
<dbReference type="Pfam" id="PF25344">
    <property type="entry name" value="PH_LRR1"/>
    <property type="match status" value="1"/>
</dbReference>
<comment type="cofactor">
    <cofactor evidence="13">
        <name>Mg(2+)</name>
        <dbReference type="ChEBI" id="CHEBI:18420"/>
    </cofactor>
</comment>
<dbReference type="GO" id="GO:0005524">
    <property type="term" value="F:ATP binding"/>
    <property type="evidence" value="ECO:0007669"/>
    <property type="project" value="UniProtKB-UniRule"/>
</dbReference>
<dbReference type="FunFam" id="3.40.50.300:FF:000805">
    <property type="entry name" value="ATP-dependent DNA helicase PIF1"/>
    <property type="match status" value="1"/>
</dbReference>
<keyword evidence="9 13" id="KW-0234">DNA repair</keyword>
<dbReference type="Gene3D" id="3.40.50.300">
    <property type="entry name" value="P-loop containing nucleotide triphosphate hydrolases"/>
    <property type="match status" value="2"/>
</dbReference>
<dbReference type="InterPro" id="IPR027417">
    <property type="entry name" value="P-loop_NTPase"/>
</dbReference>
<evidence type="ECO:0000313" key="19">
    <source>
        <dbReference type="Proteomes" id="UP001347796"/>
    </source>
</evidence>
<proteinExistence type="inferred from homology"/>